<keyword evidence="2" id="KW-1185">Reference proteome</keyword>
<accession>A0AAW6TZP1</accession>
<comment type="caution">
    <text evidence="1">The sequence shown here is derived from an EMBL/GenBank/DDBJ whole genome shotgun (WGS) entry which is preliminary data.</text>
</comment>
<organism evidence="1 2">
    <name type="scientific">Anaerobaca lacustris</name>
    <dbReference type="NCBI Taxonomy" id="3044600"/>
    <lineage>
        <taxon>Bacteria</taxon>
        <taxon>Pseudomonadati</taxon>
        <taxon>Planctomycetota</taxon>
        <taxon>Phycisphaerae</taxon>
        <taxon>Sedimentisphaerales</taxon>
        <taxon>Anaerobacaceae</taxon>
        <taxon>Anaerobaca</taxon>
    </lineage>
</organism>
<reference evidence="1" key="1">
    <citation type="submission" date="2023-05" db="EMBL/GenBank/DDBJ databases">
        <title>Anaerotaeda fermentans gen. nov., sp. nov., a novel anaerobic planctomycete of the new family within the order Sedimentisphaerales isolated from Taman Peninsula, Russia.</title>
        <authorList>
            <person name="Khomyakova M.A."/>
            <person name="Merkel A.Y."/>
            <person name="Slobodkin A.I."/>
        </authorList>
    </citation>
    <scope>NUCLEOTIDE SEQUENCE</scope>
    <source>
        <strain evidence="1">M17dextr</strain>
    </source>
</reference>
<sequence>MAMVLMNPFATQPANSHTANLQSTNVFCTKKRPGGFKRLMLSEHKPLGANDPTLLTQEKPCFPNVPRQAGFDMKMLTRL</sequence>
<dbReference type="Proteomes" id="UP001431776">
    <property type="component" value="Unassembled WGS sequence"/>
</dbReference>
<evidence type="ECO:0000313" key="2">
    <source>
        <dbReference type="Proteomes" id="UP001431776"/>
    </source>
</evidence>
<dbReference type="RefSeq" id="WP_349244286.1">
    <property type="nucleotide sequence ID" value="NZ_JASCXX010000007.1"/>
</dbReference>
<protein>
    <submittedName>
        <fullName evidence="1">Uncharacterized protein</fullName>
    </submittedName>
</protein>
<proteinExistence type="predicted"/>
<gene>
    <name evidence="1" type="ORF">QJ522_07440</name>
</gene>
<dbReference type="AlphaFoldDB" id="A0AAW6TZP1"/>
<name>A0AAW6TZP1_9BACT</name>
<evidence type="ECO:0000313" key="1">
    <source>
        <dbReference type="EMBL" id="MDI6448876.1"/>
    </source>
</evidence>
<dbReference type="EMBL" id="JASCXX010000007">
    <property type="protein sequence ID" value="MDI6448876.1"/>
    <property type="molecule type" value="Genomic_DNA"/>
</dbReference>